<keyword evidence="4" id="KW-1185">Reference proteome</keyword>
<dbReference type="Proteomes" id="UP001215280">
    <property type="component" value="Unassembled WGS sequence"/>
</dbReference>
<organism evidence="3 4">
    <name type="scientific">Mycena maculata</name>
    <dbReference type="NCBI Taxonomy" id="230809"/>
    <lineage>
        <taxon>Eukaryota</taxon>
        <taxon>Fungi</taxon>
        <taxon>Dikarya</taxon>
        <taxon>Basidiomycota</taxon>
        <taxon>Agaricomycotina</taxon>
        <taxon>Agaricomycetes</taxon>
        <taxon>Agaricomycetidae</taxon>
        <taxon>Agaricales</taxon>
        <taxon>Marasmiineae</taxon>
        <taxon>Mycenaceae</taxon>
        <taxon>Mycena</taxon>
    </lineage>
</organism>
<protein>
    <recommendedName>
        <fullName evidence="2">BTB domain-containing protein</fullName>
    </recommendedName>
</protein>
<dbReference type="CDD" id="cd18186">
    <property type="entry name" value="BTB_POZ_ZBTB_KLHL-like"/>
    <property type="match status" value="1"/>
</dbReference>
<evidence type="ECO:0000313" key="3">
    <source>
        <dbReference type="EMBL" id="KAJ7757390.1"/>
    </source>
</evidence>
<dbReference type="SUPFAM" id="SSF54695">
    <property type="entry name" value="POZ domain"/>
    <property type="match status" value="1"/>
</dbReference>
<evidence type="ECO:0000259" key="2">
    <source>
        <dbReference type="PROSITE" id="PS50097"/>
    </source>
</evidence>
<feature type="domain" description="BTB" evidence="2">
    <location>
        <begin position="30"/>
        <end position="111"/>
    </location>
</feature>
<feature type="region of interest" description="Disordered" evidence="1">
    <location>
        <begin position="1"/>
        <end position="30"/>
    </location>
</feature>
<accession>A0AAD7J562</accession>
<dbReference type="SMART" id="SM00225">
    <property type="entry name" value="BTB"/>
    <property type="match status" value="1"/>
</dbReference>
<dbReference type="Pfam" id="PF00651">
    <property type="entry name" value="BTB"/>
    <property type="match status" value="1"/>
</dbReference>
<name>A0AAD7J562_9AGAR</name>
<dbReference type="Gene3D" id="3.30.710.10">
    <property type="entry name" value="Potassium Channel Kv1.1, Chain A"/>
    <property type="match status" value="1"/>
</dbReference>
<dbReference type="EMBL" id="JARJLG010000058">
    <property type="protein sequence ID" value="KAJ7757390.1"/>
    <property type="molecule type" value="Genomic_DNA"/>
</dbReference>
<comment type="caution">
    <text evidence="3">The sequence shown here is derived from an EMBL/GenBank/DDBJ whole genome shotgun (WGS) entry which is preliminary data.</text>
</comment>
<sequence length="352" mass="38808">MSQGPAATSIQEAPVPFSGEPDPEDKSPAPDFIIRSGDAVDFHVHKTILSFASPFFNHMFSGAGNSGGMGEGGKSVDLQRDGKIVVVLPESSAVLYRLLCLAYPAHSLVHYSLDAHNLDGVWEVHKSANKYLFIDVQNLVENMLESPSLLDAHPHRVFAIARLCDLHDIARKAALSTLKSPICPPDLLFPELDRPPASTFQKLSEFHHSCGRAAEQLAEANLGPLDYTREHKSITNSENENCIFVWWIEGASPEYHDGQCGPDVEWGYQGEWTVITPSPWFKNTMESLAPKLRFLPIRGTVATGLEVVADADRAMIDGCHACLEHADRHLRDFWHQLGLRIEASNNTLAAVL</sequence>
<evidence type="ECO:0000313" key="4">
    <source>
        <dbReference type="Proteomes" id="UP001215280"/>
    </source>
</evidence>
<reference evidence="3" key="1">
    <citation type="submission" date="2023-03" db="EMBL/GenBank/DDBJ databases">
        <title>Massive genome expansion in bonnet fungi (Mycena s.s.) driven by repeated elements and novel gene families across ecological guilds.</title>
        <authorList>
            <consortium name="Lawrence Berkeley National Laboratory"/>
            <person name="Harder C.B."/>
            <person name="Miyauchi S."/>
            <person name="Viragh M."/>
            <person name="Kuo A."/>
            <person name="Thoen E."/>
            <person name="Andreopoulos B."/>
            <person name="Lu D."/>
            <person name="Skrede I."/>
            <person name="Drula E."/>
            <person name="Henrissat B."/>
            <person name="Morin E."/>
            <person name="Kohler A."/>
            <person name="Barry K."/>
            <person name="LaButti K."/>
            <person name="Morin E."/>
            <person name="Salamov A."/>
            <person name="Lipzen A."/>
            <person name="Mereny Z."/>
            <person name="Hegedus B."/>
            <person name="Baldrian P."/>
            <person name="Stursova M."/>
            <person name="Weitz H."/>
            <person name="Taylor A."/>
            <person name="Grigoriev I.V."/>
            <person name="Nagy L.G."/>
            <person name="Martin F."/>
            <person name="Kauserud H."/>
        </authorList>
    </citation>
    <scope>NUCLEOTIDE SEQUENCE</scope>
    <source>
        <strain evidence="3">CBHHK188m</strain>
    </source>
</reference>
<evidence type="ECO:0000256" key="1">
    <source>
        <dbReference type="SAM" id="MobiDB-lite"/>
    </source>
</evidence>
<dbReference type="InterPro" id="IPR000210">
    <property type="entry name" value="BTB/POZ_dom"/>
</dbReference>
<gene>
    <name evidence="3" type="ORF">DFH07DRAFT_819483</name>
</gene>
<dbReference type="InterPro" id="IPR011333">
    <property type="entry name" value="SKP1/BTB/POZ_sf"/>
</dbReference>
<dbReference type="PROSITE" id="PS50097">
    <property type="entry name" value="BTB"/>
    <property type="match status" value="1"/>
</dbReference>
<proteinExistence type="predicted"/>
<feature type="compositionally biased region" description="Polar residues" evidence="1">
    <location>
        <begin position="1"/>
        <end position="11"/>
    </location>
</feature>
<dbReference type="AlphaFoldDB" id="A0AAD7J562"/>